<dbReference type="InterPro" id="IPR023780">
    <property type="entry name" value="Chromo_domain"/>
</dbReference>
<reference evidence="3 4" key="1">
    <citation type="submission" date="2014-11" db="EMBL/GenBank/DDBJ databases">
        <authorList>
            <person name="Zhu J."/>
            <person name="Qi W."/>
            <person name="Song R."/>
        </authorList>
    </citation>
    <scope>NUCLEOTIDE SEQUENCE [LARGE SCALE GENOMIC DNA]</scope>
</reference>
<evidence type="ECO:0000256" key="1">
    <source>
        <dbReference type="SAM" id="MobiDB-lite"/>
    </source>
</evidence>
<dbReference type="SMART" id="SM00298">
    <property type="entry name" value="CHROMO"/>
    <property type="match status" value="1"/>
</dbReference>
<dbReference type="Gene3D" id="2.40.50.40">
    <property type="match status" value="1"/>
</dbReference>
<accession>A0A0G4FKT9</accession>
<organism evidence="3 4">
    <name type="scientific">Vitrella brassicaformis (strain CCMP3155)</name>
    <dbReference type="NCBI Taxonomy" id="1169540"/>
    <lineage>
        <taxon>Eukaryota</taxon>
        <taxon>Sar</taxon>
        <taxon>Alveolata</taxon>
        <taxon>Colpodellida</taxon>
        <taxon>Vitrellaceae</taxon>
        <taxon>Vitrella</taxon>
    </lineage>
</organism>
<dbReference type="AlphaFoldDB" id="A0A0G4FKT9"/>
<name>A0A0G4FKT9_VITBC</name>
<dbReference type="PROSITE" id="PS50013">
    <property type="entry name" value="CHROMO_2"/>
    <property type="match status" value="1"/>
</dbReference>
<gene>
    <name evidence="3" type="ORF">Vbra_21383</name>
</gene>
<evidence type="ECO:0000259" key="2">
    <source>
        <dbReference type="PROSITE" id="PS50013"/>
    </source>
</evidence>
<dbReference type="InParanoid" id="A0A0G4FKT9"/>
<evidence type="ECO:0000313" key="4">
    <source>
        <dbReference type="Proteomes" id="UP000041254"/>
    </source>
</evidence>
<dbReference type="Pfam" id="PF00385">
    <property type="entry name" value="Chromo"/>
    <property type="match status" value="1"/>
</dbReference>
<protein>
    <recommendedName>
        <fullName evidence="2">Chromo domain-containing protein</fullName>
    </recommendedName>
</protein>
<dbReference type="VEuPathDB" id="CryptoDB:Vbra_21383"/>
<dbReference type="Proteomes" id="UP000041254">
    <property type="component" value="Unassembled WGS sequence"/>
</dbReference>
<feature type="region of interest" description="Disordered" evidence="1">
    <location>
        <begin position="64"/>
        <end position="87"/>
    </location>
</feature>
<feature type="compositionally biased region" description="Basic and acidic residues" evidence="1">
    <location>
        <begin position="65"/>
        <end position="78"/>
    </location>
</feature>
<dbReference type="EMBL" id="CDMY01000456">
    <property type="protein sequence ID" value="CEM14569.1"/>
    <property type="molecule type" value="Genomic_DNA"/>
</dbReference>
<dbReference type="SUPFAM" id="SSF54160">
    <property type="entry name" value="Chromo domain-like"/>
    <property type="match status" value="1"/>
</dbReference>
<keyword evidence="4" id="KW-1185">Reference proteome</keyword>
<proteinExistence type="predicted"/>
<sequence length="191" mass="21139">MGSSIPARCEDSLPVFDSQETSCEEVVLPPRWKVAPNMKTHTAAHADEQDGRGVRSPVSFSVEVTRGRRDNSDVREEPIVAGGSNGCGDAKNGSVAVAVGVSVRPDVEEGEPLEAYAVEDILDYHWEPESMQSWYLIKWAGWDRHTWEPADNVGESCWPLMERARIRRMRSQSSPDLLADDIAARARCDTA</sequence>
<dbReference type="InterPro" id="IPR000953">
    <property type="entry name" value="Chromo/chromo_shadow_dom"/>
</dbReference>
<dbReference type="InterPro" id="IPR016197">
    <property type="entry name" value="Chromo-like_dom_sf"/>
</dbReference>
<feature type="domain" description="Chromo" evidence="2">
    <location>
        <begin position="116"/>
        <end position="176"/>
    </location>
</feature>
<evidence type="ECO:0000313" key="3">
    <source>
        <dbReference type="EMBL" id="CEM14569.1"/>
    </source>
</evidence>